<dbReference type="AlphaFoldDB" id="A0A165P6H5"/>
<sequence length="62" mass="7098">MISVFYLYAPETRGKTFEEMDFYFATEFGAQAILDAIQTHRRGTQKDSATEVEVSEKRAVSE</sequence>
<proteinExistence type="predicted"/>
<feature type="compositionally biased region" description="Basic and acidic residues" evidence="1">
    <location>
        <begin position="44"/>
        <end position="62"/>
    </location>
</feature>
<gene>
    <name evidence="2" type="ORF">NEOLEDRAFT_1140567</name>
</gene>
<dbReference type="EMBL" id="KV425618">
    <property type="protein sequence ID" value="KZT20591.1"/>
    <property type="molecule type" value="Genomic_DNA"/>
</dbReference>
<accession>A0A165P6H5</accession>
<evidence type="ECO:0000313" key="3">
    <source>
        <dbReference type="Proteomes" id="UP000076761"/>
    </source>
</evidence>
<dbReference type="Proteomes" id="UP000076761">
    <property type="component" value="Unassembled WGS sequence"/>
</dbReference>
<feature type="region of interest" description="Disordered" evidence="1">
    <location>
        <begin position="42"/>
        <end position="62"/>
    </location>
</feature>
<keyword evidence="3" id="KW-1185">Reference proteome</keyword>
<protein>
    <submittedName>
        <fullName evidence="2">Uncharacterized protein</fullName>
    </submittedName>
</protein>
<reference evidence="2 3" key="1">
    <citation type="journal article" date="2016" name="Mol. Biol. Evol.">
        <title>Comparative Genomics of Early-Diverging Mushroom-Forming Fungi Provides Insights into the Origins of Lignocellulose Decay Capabilities.</title>
        <authorList>
            <person name="Nagy L.G."/>
            <person name="Riley R."/>
            <person name="Tritt A."/>
            <person name="Adam C."/>
            <person name="Daum C."/>
            <person name="Floudas D."/>
            <person name="Sun H."/>
            <person name="Yadav J.S."/>
            <person name="Pangilinan J."/>
            <person name="Larsson K.H."/>
            <person name="Matsuura K."/>
            <person name="Barry K."/>
            <person name="Labutti K."/>
            <person name="Kuo R."/>
            <person name="Ohm R.A."/>
            <person name="Bhattacharya S.S."/>
            <person name="Shirouzu T."/>
            <person name="Yoshinaga Y."/>
            <person name="Martin F.M."/>
            <person name="Grigoriev I.V."/>
            <person name="Hibbett D.S."/>
        </authorList>
    </citation>
    <scope>NUCLEOTIDE SEQUENCE [LARGE SCALE GENOMIC DNA]</scope>
    <source>
        <strain evidence="2 3">HHB14362 ss-1</strain>
    </source>
</reference>
<organism evidence="2 3">
    <name type="scientific">Neolentinus lepideus HHB14362 ss-1</name>
    <dbReference type="NCBI Taxonomy" id="1314782"/>
    <lineage>
        <taxon>Eukaryota</taxon>
        <taxon>Fungi</taxon>
        <taxon>Dikarya</taxon>
        <taxon>Basidiomycota</taxon>
        <taxon>Agaricomycotina</taxon>
        <taxon>Agaricomycetes</taxon>
        <taxon>Gloeophyllales</taxon>
        <taxon>Gloeophyllaceae</taxon>
        <taxon>Neolentinus</taxon>
    </lineage>
</organism>
<evidence type="ECO:0000256" key="1">
    <source>
        <dbReference type="SAM" id="MobiDB-lite"/>
    </source>
</evidence>
<dbReference type="InParanoid" id="A0A165P6H5"/>
<name>A0A165P6H5_9AGAM</name>
<evidence type="ECO:0000313" key="2">
    <source>
        <dbReference type="EMBL" id="KZT20591.1"/>
    </source>
</evidence>